<dbReference type="Pfam" id="PF00455">
    <property type="entry name" value="DeoRC"/>
    <property type="match status" value="1"/>
</dbReference>
<keyword evidence="1" id="KW-0805">Transcription regulation</keyword>
<dbReference type="InterPro" id="IPR011991">
    <property type="entry name" value="ArsR-like_HTH"/>
</dbReference>
<accession>A0A4P7GLS4</accession>
<dbReference type="PANTHER" id="PTHR30363:SF44">
    <property type="entry name" value="AGA OPERON TRANSCRIPTIONAL REPRESSOR-RELATED"/>
    <property type="match status" value="1"/>
</dbReference>
<dbReference type="InterPro" id="IPR037171">
    <property type="entry name" value="NagB/RpiA_transferase-like"/>
</dbReference>
<dbReference type="InterPro" id="IPR050313">
    <property type="entry name" value="Carb_Metab_HTH_regulators"/>
</dbReference>
<gene>
    <name evidence="5" type="ORF">EXE57_13095</name>
</gene>
<keyword evidence="2" id="KW-0238">DNA-binding</keyword>
<dbReference type="Pfam" id="PF08220">
    <property type="entry name" value="HTH_DeoR"/>
    <property type="match status" value="1"/>
</dbReference>
<dbReference type="KEGG" id="noy:EXE57_13095"/>
<dbReference type="GO" id="GO:0003700">
    <property type="term" value="F:DNA-binding transcription factor activity"/>
    <property type="evidence" value="ECO:0007669"/>
    <property type="project" value="InterPro"/>
</dbReference>
<organism evidence="5 6">
    <name type="scientific">Nocardioides euryhalodurans</name>
    <dbReference type="NCBI Taxonomy" id="2518370"/>
    <lineage>
        <taxon>Bacteria</taxon>
        <taxon>Bacillati</taxon>
        <taxon>Actinomycetota</taxon>
        <taxon>Actinomycetes</taxon>
        <taxon>Propionibacteriales</taxon>
        <taxon>Nocardioidaceae</taxon>
        <taxon>Nocardioides</taxon>
    </lineage>
</organism>
<dbReference type="PANTHER" id="PTHR30363">
    <property type="entry name" value="HTH-TYPE TRANSCRIPTIONAL REGULATOR SRLR-RELATED"/>
    <property type="match status" value="1"/>
</dbReference>
<keyword evidence="3" id="KW-0804">Transcription</keyword>
<protein>
    <submittedName>
        <fullName evidence="5">DeoR/GlpR transcriptional regulator</fullName>
    </submittedName>
</protein>
<evidence type="ECO:0000313" key="5">
    <source>
        <dbReference type="EMBL" id="QBR93098.1"/>
    </source>
</evidence>
<keyword evidence="6" id="KW-1185">Reference proteome</keyword>
<dbReference type="InterPro" id="IPR018356">
    <property type="entry name" value="Tscrpt_reg_HTH_DeoR_CS"/>
</dbReference>
<dbReference type="SMART" id="SM01134">
    <property type="entry name" value="DeoRC"/>
    <property type="match status" value="1"/>
</dbReference>
<dbReference type="RefSeq" id="WP_135078177.1">
    <property type="nucleotide sequence ID" value="NZ_CP038267.1"/>
</dbReference>
<dbReference type="Gene3D" id="1.10.10.10">
    <property type="entry name" value="Winged helix-like DNA-binding domain superfamily/Winged helix DNA-binding domain"/>
    <property type="match status" value="1"/>
</dbReference>
<dbReference type="SUPFAM" id="SSF46785">
    <property type="entry name" value="Winged helix' DNA-binding domain"/>
    <property type="match status" value="1"/>
</dbReference>
<dbReference type="InterPro" id="IPR001034">
    <property type="entry name" value="DeoR_HTH"/>
</dbReference>
<dbReference type="CDD" id="cd00090">
    <property type="entry name" value="HTH_ARSR"/>
    <property type="match status" value="1"/>
</dbReference>
<dbReference type="Proteomes" id="UP000294894">
    <property type="component" value="Chromosome"/>
</dbReference>
<evidence type="ECO:0000256" key="2">
    <source>
        <dbReference type="ARBA" id="ARBA00023125"/>
    </source>
</evidence>
<evidence type="ECO:0000256" key="3">
    <source>
        <dbReference type="ARBA" id="ARBA00023163"/>
    </source>
</evidence>
<proteinExistence type="predicted"/>
<dbReference type="Gene3D" id="3.40.50.1360">
    <property type="match status" value="1"/>
</dbReference>
<reference evidence="5 6" key="1">
    <citation type="submission" date="2019-03" db="EMBL/GenBank/DDBJ databases">
        <title>Three New Species of Nocardioides, Nocardioides euryhalodurans sp. nov., Nocardioides seonyuensis sp. nov. and Nocardioides eburneoflavus sp. nov., Iolated from Soil.</title>
        <authorList>
            <person name="Roh S.G."/>
            <person name="Lee C."/>
            <person name="Kim M.-K."/>
            <person name="Kim S.B."/>
        </authorList>
    </citation>
    <scope>NUCLEOTIDE SEQUENCE [LARGE SCALE GENOMIC DNA]</scope>
    <source>
        <strain evidence="5 6">MMS17-SY117</strain>
    </source>
</reference>
<evidence type="ECO:0000259" key="4">
    <source>
        <dbReference type="PROSITE" id="PS51000"/>
    </source>
</evidence>
<dbReference type="SUPFAM" id="SSF100950">
    <property type="entry name" value="NagB/RpiA/CoA transferase-like"/>
    <property type="match status" value="1"/>
</dbReference>
<dbReference type="InterPro" id="IPR036388">
    <property type="entry name" value="WH-like_DNA-bd_sf"/>
</dbReference>
<evidence type="ECO:0000313" key="6">
    <source>
        <dbReference type="Proteomes" id="UP000294894"/>
    </source>
</evidence>
<dbReference type="InterPro" id="IPR036390">
    <property type="entry name" value="WH_DNA-bd_sf"/>
</dbReference>
<sequence length="256" mass="26779">MSTARAGTRARHAVLLRLLREGVTSVEELAARSGVSASTVRRDLARLREDGAVARTYGGAMVTPFHERSVGDSARVRTEAKAAIARLARPLVTPGARVFLDAGTTCGALARLLAADETLGPLTVVTRGLETAVVLADAEHVELHLLGGQVRRLSHGLVGPMADLALERMSFDVAFLGADAVDPARGVGEPTIEETTLKERVASVALQTLVLADASKVGATAPSWTRMPGPWTLVTETPGEDLADSCAAHDVVLLAP</sequence>
<dbReference type="GO" id="GO:0003677">
    <property type="term" value="F:DNA binding"/>
    <property type="evidence" value="ECO:0007669"/>
    <property type="project" value="UniProtKB-KW"/>
</dbReference>
<dbReference type="EMBL" id="CP038267">
    <property type="protein sequence ID" value="QBR93098.1"/>
    <property type="molecule type" value="Genomic_DNA"/>
</dbReference>
<evidence type="ECO:0000256" key="1">
    <source>
        <dbReference type="ARBA" id="ARBA00023015"/>
    </source>
</evidence>
<feature type="domain" description="HTH deoR-type" evidence="4">
    <location>
        <begin position="7"/>
        <end position="62"/>
    </location>
</feature>
<dbReference type="OrthoDB" id="7688673at2"/>
<dbReference type="InterPro" id="IPR014036">
    <property type="entry name" value="DeoR-like_C"/>
</dbReference>
<dbReference type="PRINTS" id="PR00037">
    <property type="entry name" value="HTHLACR"/>
</dbReference>
<dbReference type="PROSITE" id="PS51000">
    <property type="entry name" value="HTH_DEOR_2"/>
    <property type="match status" value="1"/>
</dbReference>
<name>A0A4P7GLS4_9ACTN</name>
<dbReference type="SMART" id="SM00420">
    <property type="entry name" value="HTH_DEOR"/>
    <property type="match status" value="1"/>
</dbReference>
<dbReference type="PROSITE" id="PS00894">
    <property type="entry name" value="HTH_DEOR_1"/>
    <property type="match status" value="1"/>
</dbReference>
<dbReference type="AlphaFoldDB" id="A0A4P7GLS4"/>